<keyword evidence="2" id="KW-0677">Repeat</keyword>
<keyword evidence="7" id="KW-1185">Reference proteome</keyword>
<gene>
    <name evidence="6" type="primary">epsM</name>
    <name evidence="6" type="ORF">EUAN_17440</name>
</gene>
<dbReference type="Gene3D" id="2.160.10.10">
    <property type="entry name" value="Hexapeptide repeat proteins"/>
    <property type="match status" value="2"/>
</dbReference>
<dbReference type="InterPro" id="IPR011004">
    <property type="entry name" value="Trimer_LpxA-like_sf"/>
</dbReference>
<feature type="active site" description="Proton acceptor" evidence="3">
    <location>
        <position position="138"/>
    </location>
</feature>
<dbReference type="GO" id="GO:0016746">
    <property type="term" value="F:acyltransferase activity"/>
    <property type="evidence" value="ECO:0007669"/>
    <property type="project" value="UniProtKB-KW"/>
</dbReference>
<dbReference type="OrthoDB" id="9801697at2"/>
<dbReference type="RefSeq" id="WP_071063689.1">
    <property type="nucleotide sequence ID" value="NZ_MKIE01000006.1"/>
</dbReference>
<evidence type="ECO:0000313" key="7">
    <source>
        <dbReference type="Proteomes" id="UP000180254"/>
    </source>
</evidence>
<dbReference type="Gene3D" id="3.40.50.20">
    <property type="match status" value="1"/>
</dbReference>
<organism evidence="6 7">
    <name type="scientific">Andreesenia angusta</name>
    <dbReference type="NCBI Taxonomy" id="39480"/>
    <lineage>
        <taxon>Bacteria</taxon>
        <taxon>Bacillati</taxon>
        <taxon>Bacillota</taxon>
        <taxon>Tissierellia</taxon>
        <taxon>Tissierellales</taxon>
        <taxon>Gottschalkiaceae</taxon>
        <taxon>Andreesenia</taxon>
    </lineage>
</organism>
<comment type="caution">
    <text evidence="6">The sequence shown here is derived from an EMBL/GenBank/DDBJ whole genome shotgun (WGS) entry which is preliminary data.</text>
</comment>
<dbReference type="SUPFAM" id="SSF51161">
    <property type="entry name" value="Trimeric LpxA-like enzymes"/>
    <property type="match status" value="1"/>
</dbReference>
<evidence type="ECO:0000256" key="2">
    <source>
        <dbReference type="ARBA" id="ARBA00022737"/>
    </source>
</evidence>
<name>A0A1S1V6H4_9FIRM</name>
<accession>A0A1S1V6H4</accession>
<dbReference type="InterPro" id="IPR041561">
    <property type="entry name" value="PglD_N"/>
</dbReference>
<dbReference type="PANTHER" id="PTHR43300:SF7">
    <property type="entry name" value="UDP-N-ACETYLBACILLOSAMINE N-ACETYLTRANSFERASE"/>
    <property type="match status" value="1"/>
</dbReference>
<protein>
    <submittedName>
        <fullName evidence="6">Putative acetyltransferase EpsM</fullName>
        <ecNumber evidence="6">2.3.1.-</ecNumber>
    </submittedName>
</protein>
<dbReference type="Pfam" id="PF00132">
    <property type="entry name" value="Hexapep"/>
    <property type="match status" value="1"/>
</dbReference>
<dbReference type="Proteomes" id="UP000180254">
    <property type="component" value="Unassembled WGS sequence"/>
</dbReference>
<feature type="binding site" evidence="4">
    <location>
        <position position="168"/>
    </location>
    <ligand>
        <name>acetyl-CoA</name>
        <dbReference type="ChEBI" id="CHEBI:57288"/>
    </ligand>
</feature>
<keyword evidence="1 6" id="KW-0808">Transferase</keyword>
<dbReference type="InterPro" id="IPR001451">
    <property type="entry name" value="Hexapep"/>
</dbReference>
<dbReference type="EC" id="2.3.1.-" evidence="6"/>
<feature type="site" description="Increases basicity of active site His" evidence="3">
    <location>
        <position position="139"/>
    </location>
</feature>
<evidence type="ECO:0000313" key="6">
    <source>
        <dbReference type="EMBL" id="OHW61980.1"/>
    </source>
</evidence>
<dbReference type="CDD" id="cd03360">
    <property type="entry name" value="LbH_AT_putative"/>
    <property type="match status" value="1"/>
</dbReference>
<evidence type="ECO:0000256" key="4">
    <source>
        <dbReference type="PIRSR" id="PIRSR620019-2"/>
    </source>
</evidence>
<keyword evidence="6" id="KW-0012">Acyltransferase</keyword>
<evidence type="ECO:0000256" key="3">
    <source>
        <dbReference type="PIRSR" id="PIRSR620019-1"/>
    </source>
</evidence>
<proteinExistence type="predicted"/>
<dbReference type="NCBIfam" id="TIGR03570">
    <property type="entry name" value="NeuD_NnaD"/>
    <property type="match status" value="1"/>
</dbReference>
<evidence type="ECO:0000256" key="1">
    <source>
        <dbReference type="ARBA" id="ARBA00022679"/>
    </source>
</evidence>
<sequence>MEKIVLVGGGGHSKVIIDIIKSRNDFKIVGITDNRNSEEVLDIPIIGDDTALKGIYNGGVNNAFVCIGAIENTKIRSVIYENLKVMGFKLPILIHSSAYVSPYAKIGKGTCIMNRAVVNPDAIVGCNCVVNTGAILEHESVIGNNVQISPGSVVAGGVEIGRDSFIGINASIIQGVKIGASVIVGAGSVVIEDVPDNCVVVGNPARIIKYK</sequence>
<dbReference type="EMBL" id="MKIE01000006">
    <property type="protein sequence ID" value="OHW61980.1"/>
    <property type="molecule type" value="Genomic_DNA"/>
</dbReference>
<dbReference type="STRING" id="39480.EUAN_17440"/>
<feature type="domain" description="PglD N-terminal" evidence="5">
    <location>
        <begin position="3"/>
        <end position="83"/>
    </location>
</feature>
<reference evidence="6 7" key="1">
    <citation type="submission" date="2016-09" db="EMBL/GenBank/DDBJ databases">
        <title>Genome sequence of Eubacterium angustum.</title>
        <authorList>
            <person name="Poehlein A."/>
            <person name="Daniel R."/>
        </authorList>
    </citation>
    <scope>NUCLEOTIDE SEQUENCE [LARGE SCALE GENOMIC DNA]</scope>
    <source>
        <strain evidence="6 7">DSM 1989</strain>
    </source>
</reference>
<evidence type="ECO:0000259" key="5">
    <source>
        <dbReference type="Pfam" id="PF17836"/>
    </source>
</evidence>
<dbReference type="InterPro" id="IPR020019">
    <property type="entry name" value="AcTrfase_PglD-like"/>
</dbReference>
<dbReference type="Pfam" id="PF17836">
    <property type="entry name" value="PglD_N"/>
    <property type="match status" value="1"/>
</dbReference>
<dbReference type="AlphaFoldDB" id="A0A1S1V6H4"/>
<dbReference type="PANTHER" id="PTHR43300">
    <property type="entry name" value="ACETYLTRANSFERASE"/>
    <property type="match status" value="1"/>
</dbReference>
<dbReference type="InterPro" id="IPR018357">
    <property type="entry name" value="Hexapep_transf_CS"/>
</dbReference>
<dbReference type="PROSITE" id="PS00101">
    <property type="entry name" value="HEXAPEP_TRANSFERASES"/>
    <property type="match status" value="1"/>
</dbReference>
<dbReference type="InterPro" id="IPR050179">
    <property type="entry name" value="Trans_hexapeptide_repeat"/>
</dbReference>